<proteinExistence type="predicted"/>
<accession>A0A4C1VDU8</accession>
<evidence type="ECO:0000313" key="1">
    <source>
        <dbReference type="EMBL" id="GBP36124.1"/>
    </source>
</evidence>
<comment type="caution">
    <text evidence="1">The sequence shown here is derived from an EMBL/GenBank/DDBJ whole genome shotgun (WGS) entry which is preliminary data.</text>
</comment>
<evidence type="ECO:0000313" key="2">
    <source>
        <dbReference type="Proteomes" id="UP000299102"/>
    </source>
</evidence>
<dbReference type="OrthoDB" id="7366786at2759"/>
<name>A0A4C1VDU8_EUMVA</name>
<protein>
    <submittedName>
        <fullName evidence="1">E3 ubiquitin-protein ligase RNF123</fullName>
    </submittedName>
</protein>
<organism evidence="1 2">
    <name type="scientific">Eumeta variegata</name>
    <name type="common">Bagworm moth</name>
    <name type="synonym">Eumeta japonica</name>
    <dbReference type="NCBI Taxonomy" id="151549"/>
    <lineage>
        <taxon>Eukaryota</taxon>
        <taxon>Metazoa</taxon>
        <taxon>Ecdysozoa</taxon>
        <taxon>Arthropoda</taxon>
        <taxon>Hexapoda</taxon>
        <taxon>Insecta</taxon>
        <taxon>Pterygota</taxon>
        <taxon>Neoptera</taxon>
        <taxon>Endopterygota</taxon>
        <taxon>Lepidoptera</taxon>
        <taxon>Glossata</taxon>
        <taxon>Ditrysia</taxon>
        <taxon>Tineoidea</taxon>
        <taxon>Psychidae</taxon>
        <taxon>Oiketicinae</taxon>
        <taxon>Eumeta</taxon>
    </lineage>
</organism>
<gene>
    <name evidence="1" type="primary">RNF123</name>
    <name evidence="1" type="ORF">EVAR_93817_1</name>
</gene>
<dbReference type="STRING" id="151549.A0A4C1VDU8"/>
<reference evidence="1 2" key="1">
    <citation type="journal article" date="2019" name="Commun. Biol.">
        <title>The bagworm genome reveals a unique fibroin gene that provides high tensile strength.</title>
        <authorList>
            <person name="Kono N."/>
            <person name="Nakamura H."/>
            <person name="Ohtoshi R."/>
            <person name="Tomita M."/>
            <person name="Numata K."/>
            <person name="Arakawa K."/>
        </authorList>
    </citation>
    <scope>NUCLEOTIDE SEQUENCE [LARGE SCALE GENOMIC DNA]</scope>
</reference>
<dbReference type="Proteomes" id="UP000299102">
    <property type="component" value="Unassembled WGS sequence"/>
</dbReference>
<dbReference type="EMBL" id="BGZK01000314">
    <property type="protein sequence ID" value="GBP36124.1"/>
    <property type="molecule type" value="Genomic_DNA"/>
</dbReference>
<sequence>MLQGMVRRMDHRNSHSLDESEKRELSLHVCILWECGITPVESVHLRLAAELAIARLCHFSNFDNFLNVKCPDDGVLKTVLCTIWWRKPTGVVNETDPLIAEVTQKDEMAHQVVSVQPSNLSQNNEAKEKESEVITKHDAIMEKRYKGDCEKITEAIVPLEQIQLEFVLMLLDNTDGTRMVPSTRKIFLDKFRRFVMDNCILDMRLFNLWRNSPSTNWCCHARLPTAVLTLHHENPSASKVAMQIPSRSYVDGELDFYNVDRLGGVLPFLVRTLRNDLVKVLGENNAFIESFEPNYNRSGGVDAGVSEMTAGSPGLASLPRVISSMARFMQQTIPNMPNGTTGEAAMAMKGSRSRMPGAGGVDDRMSHLRLIDALLALYHGAAVKLRKSVCCLQLCELRDTQADMADCLYDIDTRIRTVTAELDEGAKDDPKENNSGKKQMMAMILAELERSKTVYEAGFGNQSQTLFFTELPTLLLGAPFLSMATLRLIDCFFFCNSPRAKGEGGEKSIMGRSCARAHGYLAIRGHEKFAVQTETSKGTPGGARSAPD</sequence>
<keyword evidence="2" id="KW-1185">Reference proteome</keyword>
<dbReference type="AlphaFoldDB" id="A0A4C1VDU8"/>